<dbReference type="RefSeq" id="XP_044545348.1">
    <property type="nucleotide sequence ID" value="XM_044698814.1"/>
</dbReference>
<dbReference type="AlphaFoldDB" id="A0AA88KHD8"/>
<evidence type="ECO:0000313" key="3">
    <source>
        <dbReference type="EMBL" id="KAG2378086.1"/>
    </source>
</evidence>
<sequence>MSNAMIVALVGSPSKRRNSILASAFDESSARELVSRAFTKTQESPRVHQQQHQPTNATSSNTVIHHWNHHITPPQYALPEETLLNLLSMEVSPSELQERFKQYFVENERVIQHYKKSLEEYREKLKHANEETEFYSNQVHQLTRELNALTQEVQDERDKVKQLTSDLKAVQRECKLLNKKNQALQQKIAKRNSCINHISSHLKQVQEDFRKSKQQNELRIEELKHEIQILQQRHSQHQESILEQTPVYEQPSSIRSSVTSDSTSPDDRLFQALHQLQVERSNLRLEFEKHVTLMKESIIKGLDSKRMQLRLENIHQKTSSHEGPKTSNHACSSPSSTSQ</sequence>
<dbReference type="EMBL" id="PYSW02000035">
    <property type="protein sequence ID" value="KAG2378086.1"/>
    <property type="molecule type" value="Genomic_DNA"/>
</dbReference>
<proteinExistence type="predicted"/>
<feature type="coiled-coil region" evidence="1">
    <location>
        <begin position="111"/>
        <end position="240"/>
    </location>
</feature>
<name>A0AA88KHD8_NAELO</name>
<dbReference type="Gene3D" id="1.20.5.170">
    <property type="match status" value="1"/>
</dbReference>
<evidence type="ECO:0000256" key="2">
    <source>
        <dbReference type="SAM" id="MobiDB-lite"/>
    </source>
</evidence>
<evidence type="ECO:0000313" key="4">
    <source>
        <dbReference type="Proteomes" id="UP000816034"/>
    </source>
</evidence>
<organism evidence="3 4">
    <name type="scientific">Naegleria lovaniensis</name>
    <name type="common">Amoeba</name>
    <dbReference type="NCBI Taxonomy" id="51637"/>
    <lineage>
        <taxon>Eukaryota</taxon>
        <taxon>Discoba</taxon>
        <taxon>Heterolobosea</taxon>
        <taxon>Tetramitia</taxon>
        <taxon>Eutetramitia</taxon>
        <taxon>Vahlkampfiidae</taxon>
        <taxon>Naegleria</taxon>
    </lineage>
</organism>
<dbReference type="Proteomes" id="UP000816034">
    <property type="component" value="Unassembled WGS sequence"/>
</dbReference>
<feature type="compositionally biased region" description="Low complexity" evidence="2">
    <location>
        <begin position="251"/>
        <end position="263"/>
    </location>
</feature>
<keyword evidence="1" id="KW-0175">Coiled coil</keyword>
<dbReference type="GeneID" id="68101162"/>
<feature type="region of interest" description="Disordered" evidence="2">
    <location>
        <begin position="244"/>
        <end position="266"/>
    </location>
</feature>
<accession>A0AA88KHD8</accession>
<evidence type="ECO:0000256" key="1">
    <source>
        <dbReference type="SAM" id="Coils"/>
    </source>
</evidence>
<comment type="caution">
    <text evidence="3">The sequence shown here is derived from an EMBL/GenBank/DDBJ whole genome shotgun (WGS) entry which is preliminary data.</text>
</comment>
<protein>
    <submittedName>
        <fullName evidence="3">Uncharacterized protein</fullName>
    </submittedName>
</protein>
<keyword evidence="4" id="KW-1185">Reference proteome</keyword>
<feature type="compositionally biased region" description="Polar residues" evidence="2">
    <location>
        <begin position="325"/>
        <end position="339"/>
    </location>
</feature>
<feature type="region of interest" description="Disordered" evidence="2">
    <location>
        <begin position="316"/>
        <end position="339"/>
    </location>
</feature>
<reference evidence="3 4" key="1">
    <citation type="journal article" date="2018" name="BMC Genomics">
        <title>The genome of Naegleria lovaniensis, the basis for a comparative approach to unravel pathogenicity factors of the human pathogenic amoeba N. fowleri.</title>
        <authorList>
            <person name="Liechti N."/>
            <person name="Schurch N."/>
            <person name="Bruggmann R."/>
            <person name="Wittwer M."/>
        </authorList>
    </citation>
    <scope>NUCLEOTIDE SEQUENCE [LARGE SCALE GENOMIC DNA]</scope>
    <source>
        <strain evidence="3 4">ATCC 30569</strain>
    </source>
</reference>
<gene>
    <name evidence="3" type="ORF">C9374_008708</name>
</gene>